<protein>
    <submittedName>
        <fullName evidence="1">Uncharacterized protein</fullName>
    </submittedName>
</protein>
<proteinExistence type="predicted"/>
<reference evidence="1" key="1">
    <citation type="submission" date="2014-09" db="EMBL/GenBank/DDBJ databases">
        <authorList>
            <person name="Magalhaes I.L.F."/>
            <person name="Oliveira U."/>
            <person name="Santos F.R."/>
            <person name="Vidigal T.H.D.A."/>
            <person name="Brescovit A.D."/>
            <person name="Santos A.J."/>
        </authorList>
    </citation>
    <scope>NUCLEOTIDE SEQUENCE</scope>
    <source>
        <tissue evidence="1">Shoot tissue taken approximately 20 cm above the soil surface</tissue>
    </source>
</reference>
<dbReference type="EMBL" id="GBRH01240571">
    <property type="protein sequence ID" value="JAD57324.1"/>
    <property type="molecule type" value="Transcribed_RNA"/>
</dbReference>
<evidence type="ECO:0000313" key="1">
    <source>
        <dbReference type="EMBL" id="JAD57324.1"/>
    </source>
</evidence>
<reference evidence="1" key="2">
    <citation type="journal article" date="2015" name="Data Brief">
        <title>Shoot transcriptome of the giant reed, Arundo donax.</title>
        <authorList>
            <person name="Barrero R.A."/>
            <person name="Guerrero F.D."/>
            <person name="Moolhuijzen P."/>
            <person name="Goolsby J.A."/>
            <person name="Tidwell J."/>
            <person name="Bellgard S.E."/>
            <person name="Bellgard M.I."/>
        </authorList>
    </citation>
    <scope>NUCLEOTIDE SEQUENCE</scope>
    <source>
        <tissue evidence="1">Shoot tissue taken approximately 20 cm above the soil surface</tissue>
    </source>
</reference>
<sequence length="64" mass="7410">MYGVVTSQECDVKIKLWFANPHLLMYGEWSPKPLVVGRNEDCFVHCLMIHNFSTTFFGPVIFSQ</sequence>
<organism evidence="1">
    <name type="scientific">Arundo donax</name>
    <name type="common">Giant reed</name>
    <name type="synonym">Donax arundinaceus</name>
    <dbReference type="NCBI Taxonomy" id="35708"/>
    <lineage>
        <taxon>Eukaryota</taxon>
        <taxon>Viridiplantae</taxon>
        <taxon>Streptophyta</taxon>
        <taxon>Embryophyta</taxon>
        <taxon>Tracheophyta</taxon>
        <taxon>Spermatophyta</taxon>
        <taxon>Magnoliopsida</taxon>
        <taxon>Liliopsida</taxon>
        <taxon>Poales</taxon>
        <taxon>Poaceae</taxon>
        <taxon>PACMAD clade</taxon>
        <taxon>Arundinoideae</taxon>
        <taxon>Arundineae</taxon>
        <taxon>Arundo</taxon>
    </lineage>
</organism>
<accession>A0A0A9AZY6</accession>
<name>A0A0A9AZY6_ARUDO</name>
<dbReference type="AlphaFoldDB" id="A0A0A9AZY6"/>